<dbReference type="RefSeq" id="WP_066784437.1">
    <property type="nucleotide sequence ID" value="NZ_LWQS01000038.1"/>
</dbReference>
<sequence>MPLGQKLRGQDAMAFLGGALSGLLIARLVLKLLAARPDSPAITWLYALTGPLVAPFAVLDRGQPRFGAILELSTLTTLLVVIIITALGWLWLGRMRPS</sequence>
<evidence type="ECO:0000256" key="1">
    <source>
        <dbReference type="SAM" id="Phobius"/>
    </source>
</evidence>
<dbReference type="EMBL" id="LWQS01000038">
    <property type="protein sequence ID" value="OAN47340.1"/>
    <property type="molecule type" value="Genomic_DNA"/>
</dbReference>
<keyword evidence="1" id="KW-0812">Transmembrane</keyword>
<proteinExistence type="predicted"/>
<gene>
    <name evidence="2" type="ORF">A6A03_00955</name>
</gene>
<protein>
    <recommendedName>
        <fullName evidence="4">YggT family protein</fullName>
    </recommendedName>
</protein>
<feature type="transmembrane region" description="Helical" evidence="1">
    <location>
        <begin position="12"/>
        <end position="30"/>
    </location>
</feature>
<feature type="transmembrane region" description="Helical" evidence="1">
    <location>
        <begin position="42"/>
        <end position="59"/>
    </location>
</feature>
<dbReference type="Proteomes" id="UP000078287">
    <property type="component" value="Unassembled WGS sequence"/>
</dbReference>
<accession>A0A178MEY9</accession>
<reference evidence="2 3" key="1">
    <citation type="submission" date="2016-04" db="EMBL/GenBank/DDBJ databases">
        <title>Chloroflexus islandicus sp. nov., a thermophilic filamentous anoxygenic phototrophic bacterium from geyser Strokkur (Iceland).</title>
        <authorList>
            <person name="Gaisin V.A."/>
            <person name="Kalashnikov A.M."/>
            <person name="Sukhacheva M.V."/>
            <person name="Grouzdev D.S."/>
            <person name="Ivanov T.M."/>
            <person name="Kuznetsov B."/>
            <person name="Gorlenko V.M."/>
        </authorList>
    </citation>
    <scope>NUCLEOTIDE SEQUENCE [LARGE SCALE GENOMIC DNA]</scope>
    <source>
        <strain evidence="3">isl-2</strain>
    </source>
</reference>
<keyword evidence="1" id="KW-0472">Membrane</keyword>
<evidence type="ECO:0000313" key="3">
    <source>
        <dbReference type="Proteomes" id="UP000078287"/>
    </source>
</evidence>
<organism evidence="2 3">
    <name type="scientific">Chloroflexus islandicus</name>
    <dbReference type="NCBI Taxonomy" id="1707952"/>
    <lineage>
        <taxon>Bacteria</taxon>
        <taxon>Bacillati</taxon>
        <taxon>Chloroflexota</taxon>
        <taxon>Chloroflexia</taxon>
        <taxon>Chloroflexales</taxon>
        <taxon>Chloroflexineae</taxon>
        <taxon>Chloroflexaceae</taxon>
        <taxon>Chloroflexus</taxon>
    </lineage>
</organism>
<dbReference type="AlphaFoldDB" id="A0A178MEY9"/>
<dbReference type="STRING" id="1707952.A6A03_00955"/>
<name>A0A178MEY9_9CHLR</name>
<dbReference type="OrthoDB" id="163042at2"/>
<evidence type="ECO:0000313" key="2">
    <source>
        <dbReference type="EMBL" id="OAN47340.1"/>
    </source>
</evidence>
<keyword evidence="3" id="KW-1185">Reference proteome</keyword>
<comment type="caution">
    <text evidence="2">The sequence shown here is derived from an EMBL/GenBank/DDBJ whole genome shotgun (WGS) entry which is preliminary data.</text>
</comment>
<feature type="transmembrane region" description="Helical" evidence="1">
    <location>
        <begin position="66"/>
        <end position="92"/>
    </location>
</feature>
<evidence type="ECO:0008006" key="4">
    <source>
        <dbReference type="Google" id="ProtNLM"/>
    </source>
</evidence>
<keyword evidence="1" id="KW-1133">Transmembrane helix</keyword>